<sequence length="95" mass="10033">MTAVLLVHGGLGDPTRDVERFWGASGVAAGLRGRGRVVLAPDRKRSPSGWDDEARHLLTFLPSEPVDLVGASNGCSAVARLALAAPHRVRRVVLA</sequence>
<dbReference type="SUPFAM" id="SSF53474">
    <property type="entry name" value="alpha/beta-Hydrolases"/>
    <property type="match status" value="1"/>
</dbReference>
<accession>A0AAC9HSZ3</accession>
<name>A0AAC9HSZ3_9PSEU</name>
<dbReference type="EMBL" id="CP014859">
    <property type="protein sequence ID" value="AOS63920.1"/>
    <property type="molecule type" value="Genomic_DNA"/>
</dbReference>
<evidence type="ECO:0000313" key="1">
    <source>
        <dbReference type="EMBL" id="AOS63920.1"/>
    </source>
</evidence>
<dbReference type="KEGG" id="ahm:TL08_15555"/>
<dbReference type="Gene3D" id="3.40.50.1820">
    <property type="entry name" value="alpha/beta hydrolase"/>
    <property type="match status" value="1"/>
</dbReference>
<dbReference type="RefSeq" id="WP_157421109.1">
    <property type="nucleotide sequence ID" value="NZ_CP014859.1"/>
</dbReference>
<reference evidence="2" key="1">
    <citation type="submission" date="2016-03" db="EMBL/GenBank/DDBJ databases">
        <title>Complete genome sequence of the type strain Actinoalloteichus hymeniacidonis DSM 45092.</title>
        <authorList>
            <person name="Schaffert L."/>
            <person name="Albersmeier A."/>
            <person name="Winkler A."/>
            <person name="Kalinowski J."/>
            <person name="Zotchev S."/>
            <person name="Ruckert C."/>
        </authorList>
    </citation>
    <scope>NUCLEOTIDE SEQUENCE [LARGE SCALE GENOMIC DNA]</scope>
    <source>
        <strain evidence="2">HPA177(T) (DSM 45092(T))</strain>
    </source>
</reference>
<evidence type="ECO:0000313" key="2">
    <source>
        <dbReference type="Proteomes" id="UP000095210"/>
    </source>
</evidence>
<gene>
    <name evidence="1" type="ORF">TL08_15555</name>
</gene>
<keyword evidence="2" id="KW-1185">Reference proteome</keyword>
<dbReference type="Proteomes" id="UP000095210">
    <property type="component" value="Chromosome"/>
</dbReference>
<dbReference type="AlphaFoldDB" id="A0AAC9HSZ3"/>
<dbReference type="InterPro" id="IPR029058">
    <property type="entry name" value="AB_hydrolase_fold"/>
</dbReference>
<protein>
    <submittedName>
        <fullName evidence="1">Alpha/beta hydrolase family protein</fullName>
    </submittedName>
</protein>
<keyword evidence="1" id="KW-0378">Hydrolase</keyword>
<dbReference type="GO" id="GO:0016787">
    <property type="term" value="F:hydrolase activity"/>
    <property type="evidence" value="ECO:0007669"/>
    <property type="project" value="UniProtKB-KW"/>
</dbReference>
<organism evidence="1 2">
    <name type="scientific">Actinoalloteichus hymeniacidonis</name>
    <dbReference type="NCBI Taxonomy" id="340345"/>
    <lineage>
        <taxon>Bacteria</taxon>
        <taxon>Bacillati</taxon>
        <taxon>Actinomycetota</taxon>
        <taxon>Actinomycetes</taxon>
        <taxon>Pseudonocardiales</taxon>
        <taxon>Pseudonocardiaceae</taxon>
        <taxon>Actinoalloteichus</taxon>
    </lineage>
</organism>
<proteinExistence type="predicted"/>